<name>A0A7J6UAD3_PEROL</name>
<proteinExistence type="predicted"/>
<evidence type="ECO:0000313" key="1">
    <source>
        <dbReference type="EMBL" id="KAF4754107.1"/>
    </source>
</evidence>
<feature type="non-terminal residue" evidence="1">
    <location>
        <position position="67"/>
    </location>
</feature>
<dbReference type="Proteomes" id="UP000574390">
    <property type="component" value="Unassembled WGS sequence"/>
</dbReference>
<gene>
    <name evidence="1" type="ORF">FOZ62_002648</name>
</gene>
<comment type="caution">
    <text evidence="1">The sequence shown here is derived from an EMBL/GenBank/DDBJ whole genome shotgun (WGS) entry which is preliminary data.</text>
</comment>
<accession>A0A7J6UAD3</accession>
<dbReference type="AlphaFoldDB" id="A0A7J6UAD3"/>
<organism evidence="1 2">
    <name type="scientific">Perkinsus olseni</name>
    <name type="common">Perkinsus atlanticus</name>
    <dbReference type="NCBI Taxonomy" id="32597"/>
    <lineage>
        <taxon>Eukaryota</taxon>
        <taxon>Sar</taxon>
        <taxon>Alveolata</taxon>
        <taxon>Perkinsozoa</taxon>
        <taxon>Perkinsea</taxon>
        <taxon>Perkinsida</taxon>
        <taxon>Perkinsidae</taxon>
        <taxon>Perkinsus</taxon>
    </lineage>
</organism>
<protein>
    <submittedName>
        <fullName evidence="1">Uncharacterized protein</fullName>
    </submittedName>
</protein>
<evidence type="ECO:0000313" key="2">
    <source>
        <dbReference type="Proteomes" id="UP000574390"/>
    </source>
</evidence>
<reference evidence="1 2" key="1">
    <citation type="submission" date="2020-04" db="EMBL/GenBank/DDBJ databases">
        <title>Perkinsus olseni comparative genomics.</title>
        <authorList>
            <person name="Bogema D.R."/>
        </authorList>
    </citation>
    <scope>NUCLEOTIDE SEQUENCE [LARGE SCALE GENOMIC DNA]</scope>
    <source>
        <strain evidence="1">ATCC PRA-205</strain>
    </source>
</reference>
<sequence length="67" mass="6952">MCIISYAEDRLAEGITEGGDLSWLPQHVGPFEGVSKMSAWGVGGIVSSAISLMSACTKSTEAFASNV</sequence>
<dbReference type="EMBL" id="JABANM010001540">
    <property type="protein sequence ID" value="KAF4754107.1"/>
    <property type="molecule type" value="Genomic_DNA"/>
</dbReference>